<dbReference type="PROSITE" id="PS50178">
    <property type="entry name" value="ZF_FYVE"/>
    <property type="match status" value="1"/>
</dbReference>
<name>A0A9W4SI48_9GLOM</name>
<dbReference type="AlphaFoldDB" id="A0A9W4SI48"/>
<organism evidence="6 7">
    <name type="scientific">Funneliformis geosporum</name>
    <dbReference type="NCBI Taxonomy" id="1117311"/>
    <lineage>
        <taxon>Eukaryota</taxon>
        <taxon>Fungi</taxon>
        <taxon>Fungi incertae sedis</taxon>
        <taxon>Mucoromycota</taxon>
        <taxon>Glomeromycotina</taxon>
        <taxon>Glomeromycetes</taxon>
        <taxon>Glomerales</taxon>
        <taxon>Glomeraceae</taxon>
        <taxon>Funneliformis</taxon>
    </lineage>
</organism>
<dbReference type="SMART" id="SM00064">
    <property type="entry name" value="FYVE"/>
    <property type="match status" value="1"/>
</dbReference>
<dbReference type="OrthoDB" id="10018316at2759"/>
<dbReference type="InterPro" id="IPR051765">
    <property type="entry name" value="PH_domain-containing_F"/>
</dbReference>
<dbReference type="GO" id="GO:0008270">
    <property type="term" value="F:zinc ion binding"/>
    <property type="evidence" value="ECO:0007669"/>
    <property type="project" value="UniProtKB-KW"/>
</dbReference>
<gene>
    <name evidence="6" type="ORF">FWILDA_LOCUS4553</name>
</gene>
<dbReference type="Proteomes" id="UP001153678">
    <property type="component" value="Unassembled WGS sequence"/>
</dbReference>
<dbReference type="Gene3D" id="3.30.40.10">
    <property type="entry name" value="Zinc/RING finger domain, C3HC4 (zinc finger)"/>
    <property type="match status" value="1"/>
</dbReference>
<evidence type="ECO:0000313" key="7">
    <source>
        <dbReference type="Proteomes" id="UP001153678"/>
    </source>
</evidence>
<dbReference type="PANTHER" id="PTHR46280:SF3">
    <property type="entry name" value="PLECKSTRIN HOMOLOGY DOMAIN-CONTAINING FAMILY F MEMBER 1 HOMOLOG"/>
    <property type="match status" value="1"/>
</dbReference>
<dbReference type="GO" id="GO:0035091">
    <property type="term" value="F:phosphatidylinositol binding"/>
    <property type="evidence" value="ECO:0007669"/>
    <property type="project" value="TreeGrafter"/>
</dbReference>
<evidence type="ECO:0000256" key="1">
    <source>
        <dbReference type="ARBA" id="ARBA00022723"/>
    </source>
</evidence>
<keyword evidence="7" id="KW-1185">Reference proteome</keyword>
<evidence type="ECO:0000256" key="4">
    <source>
        <dbReference type="PROSITE-ProRule" id="PRU00091"/>
    </source>
</evidence>
<dbReference type="InterPro" id="IPR017455">
    <property type="entry name" value="Znf_FYVE-rel"/>
</dbReference>
<dbReference type="InterPro" id="IPR013083">
    <property type="entry name" value="Znf_RING/FYVE/PHD"/>
</dbReference>
<dbReference type="InterPro" id="IPR011011">
    <property type="entry name" value="Znf_FYVE_PHD"/>
</dbReference>
<comment type="caution">
    <text evidence="6">The sequence shown here is derived from an EMBL/GenBank/DDBJ whole genome shotgun (WGS) entry which is preliminary data.</text>
</comment>
<sequence length="346" mass="39692">MDGSTLFSRRLFKRKFKVYPQQKCAENRENPDMNKSISNSRSGFVSQKSLLTETSAPGEEIVIPSNKSSKTQNCDNMQENTKDGLSRDDAIVLRSEDIIQQQKVVLESNGSCANIANALQQDTAEATILNAVHKSSTGNYIEWLGEIKNMYFNLLGKINLFKKSDDVIVKDHWKKDHTAKCCSFCHKKFTMFFRRHHCRICGFIFCSTCSSGKTLLDPNLAMPVQFVAATASNRNINYNHQTYGQFEHDHENEQEFDENNTDDYFSDDSINTDYSYSSSDSSSFFDFNNTTCDLIYSDDSSMVMNNDDECDKNDKIISFESEPVRERICINCHAFFELDEKDWFCD</sequence>
<dbReference type="EMBL" id="CAMKVN010000693">
    <property type="protein sequence ID" value="CAI2170383.1"/>
    <property type="molecule type" value="Genomic_DNA"/>
</dbReference>
<dbReference type="GO" id="GO:0005769">
    <property type="term" value="C:early endosome"/>
    <property type="evidence" value="ECO:0007669"/>
    <property type="project" value="TreeGrafter"/>
</dbReference>
<proteinExistence type="predicted"/>
<protein>
    <submittedName>
        <fullName evidence="6">15053_t:CDS:1</fullName>
    </submittedName>
</protein>
<dbReference type="InterPro" id="IPR000306">
    <property type="entry name" value="Znf_FYVE"/>
</dbReference>
<dbReference type="Pfam" id="PF01363">
    <property type="entry name" value="FYVE"/>
    <property type="match status" value="1"/>
</dbReference>
<dbReference type="SUPFAM" id="SSF57903">
    <property type="entry name" value="FYVE/PHD zinc finger"/>
    <property type="match status" value="1"/>
</dbReference>
<keyword evidence="2 4" id="KW-0863">Zinc-finger</keyword>
<dbReference type="GO" id="GO:0007032">
    <property type="term" value="P:endosome organization"/>
    <property type="evidence" value="ECO:0007669"/>
    <property type="project" value="TreeGrafter"/>
</dbReference>
<keyword evidence="1" id="KW-0479">Metal-binding</keyword>
<accession>A0A9W4SI48</accession>
<keyword evidence="3" id="KW-0862">Zinc</keyword>
<feature type="domain" description="FYVE-type" evidence="5">
    <location>
        <begin position="176"/>
        <end position="219"/>
    </location>
</feature>
<evidence type="ECO:0000256" key="2">
    <source>
        <dbReference type="ARBA" id="ARBA00022771"/>
    </source>
</evidence>
<evidence type="ECO:0000313" key="6">
    <source>
        <dbReference type="EMBL" id="CAI2170383.1"/>
    </source>
</evidence>
<reference evidence="6" key="1">
    <citation type="submission" date="2022-08" db="EMBL/GenBank/DDBJ databases">
        <authorList>
            <person name="Kallberg Y."/>
            <person name="Tangrot J."/>
            <person name="Rosling A."/>
        </authorList>
    </citation>
    <scope>NUCLEOTIDE SEQUENCE</scope>
    <source>
        <strain evidence="6">Wild A</strain>
    </source>
</reference>
<evidence type="ECO:0000259" key="5">
    <source>
        <dbReference type="PROSITE" id="PS50178"/>
    </source>
</evidence>
<dbReference type="PANTHER" id="PTHR46280">
    <property type="entry name" value="PLECKSTRIN HOMOLOGY DOMAIN-CONTAINING FAMILY F MEMBER 2-RELATED"/>
    <property type="match status" value="1"/>
</dbReference>
<evidence type="ECO:0000256" key="3">
    <source>
        <dbReference type="ARBA" id="ARBA00022833"/>
    </source>
</evidence>